<dbReference type="AlphaFoldDB" id="A0A239WN44"/>
<dbReference type="RefSeq" id="WP_095069912.1">
    <property type="nucleotide sequence ID" value="NZ_LT906465.1"/>
</dbReference>
<evidence type="ECO:0000313" key="4">
    <source>
        <dbReference type="Proteomes" id="UP000215196"/>
    </source>
</evidence>
<dbReference type="KEGG" id="ctak:4412677_00409"/>
<dbReference type="Gene3D" id="3.40.50.720">
    <property type="entry name" value="NAD(P)-binding Rossmann-like Domain"/>
    <property type="match status" value="1"/>
</dbReference>
<name>A0A239WN44_9FLAO</name>
<dbReference type="EMBL" id="LT906465">
    <property type="protein sequence ID" value="SNV35343.1"/>
    <property type="molecule type" value="Genomic_DNA"/>
</dbReference>
<sequence>MLKVHNLKYDELIKECSSQFLTLNRDYKLSYPLSSEIEFLKGNNFVEIWKVETGLYDEENYKWLVEDLVLYIGFTSDFPNKVPKVFVDKNNLKNVGIIPHLTIKTLDICLFDNYVTTNKNNPTGIITETIDRTVETLIKGIKKENLDEFENEFTAYWVAENKIILKRAFFYIINEYPTDKNFLNALVYENGKIVNYIIFNSSENLISDYKQYLENNNISYQEVELFYLQEIPKIKYPPYEYTYKESLELLPQDKQAEFKAYFNKNDSQKIVLFSKTIKNKKILSGWLYKSFNKKDIKGFRPNKLNDFLIAFSNNFPEHKEIIRKFNVEDVSEERLNNRTAGELQVIRKHKFLIAGLGSVGSYLVSRLNSINFPNFTLIDYDALEVTNIGRQLLGFHDVNSYKTDCIAKFLTNKNPSQNIDILRSSFIDIFKHNSEIYNGQDFIFLCTGETNLELELLEELRNGNIKKPIFRIWLEPFLLGGHFIYMSPDNLFDADSLYTDNHKFKHSIIKNSEYENRRDLFIQKEIGCQSVFSPYSSSHLELFISAIYPEIFKIIQSSKNKSLVVSWTGDLDFAKTINIEVNDNLKSFEITKHLI</sequence>
<protein>
    <submittedName>
        <fullName evidence="3">Thiamine biosynthesis protein ThiF</fullName>
    </submittedName>
</protein>
<dbReference type="Proteomes" id="UP000215196">
    <property type="component" value="Chromosome 1"/>
</dbReference>
<dbReference type="Pfam" id="PF00899">
    <property type="entry name" value="ThiF"/>
    <property type="match status" value="1"/>
</dbReference>
<accession>A0A239WN44</accession>
<evidence type="ECO:0000259" key="2">
    <source>
        <dbReference type="Pfam" id="PF14461"/>
    </source>
</evidence>
<dbReference type="InterPro" id="IPR032701">
    <property type="entry name" value="Prok-E2_B_dom"/>
</dbReference>
<evidence type="ECO:0000259" key="1">
    <source>
        <dbReference type="Pfam" id="PF00899"/>
    </source>
</evidence>
<feature type="domain" description="THIF-type NAD/FAD binding fold" evidence="1">
    <location>
        <begin position="341"/>
        <end position="448"/>
    </location>
</feature>
<dbReference type="GO" id="GO:0008641">
    <property type="term" value="F:ubiquitin-like modifier activating enzyme activity"/>
    <property type="evidence" value="ECO:0007669"/>
    <property type="project" value="InterPro"/>
</dbReference>
<feature type="domain" description="Prokaryotic E2 family B" evidence="2">
    <location>
        <begin position="61"/>
        <end position="162"/>
    </location>
</feature>
<dbReference type="InterPro" id="IPR000594">
    <property type="entry name" value="ThiF_NAD_FAD-bd"/>
</dbReference>
<dbReference type="InterPro" id="IPR035985">
    <property type="entry name" value="Ubiquitin-activating_enz"/>
</dbReference>
<organism evidence="3 4">
    <name type="scientific">Chryseobacterium taklimakanense</name>
    <dbReference type="NCBI Taxonomy" id="536441"/>
    <lineage>
        <taxon>Bacteria</taxon>
        <taxon>Pseudomonadati</taxon>
        <taxon>Bacteroidota</taxon>
        <taxon>Flavobacteriia</taxon>
        <taxon>Flavobacteriales</taxon>
        <taxon>Weeksellaceae</taxon>
        <taxon>Chryseobacterium group</taxon>
        <taxon>Chryseobacterium</taxon>
    </lineage>
</organism>
<evidence type="ECO:0000313" key="3">
    <source>
        <dbReference type="EMBL" id="SNV35343.1"/>
    </source>
</evidence>
<keyword evidence="4" id="KW-1185">Reference proteome</keyword>
<dbReference type="Pfam" id="PF14461">
    <property type="entry name" value="Prok-E2_B"/>
    <property type="match status" value="1"/>
</dbReference>
<gene>
    <name evidence="3" type="ORF">SAMEA4412677_00409</name>
</gene>
<proteinExistence type="predicted"/>
<reference evidence="3 4" key="1">
    <citation type="submission" date="2017-06" db="EMBL/GenBank/DDBJ databases">
        <authorList>
            <consortium name="Pathogen Informatics"/>
        </authorList>
    </citation>
    <scope>NUCLEOTIDE SEQUENCE [LARGE SCALE GENOMIC DNA]</scope>
    <source>
        <strain evidence="3 4">NCTC13490</strain>
    </source>
</reference>
<dbReference type="SUPFAM" id="SSF69572">
    <property type="entry name" value="Activating enzymes of the ubiquitin-like proteins"/>
    <property type="match status" value="1"/>
</dbReference>